<protein>
    <recommendedName>
        <fullName evidence="3">Lipoprotein</fullName>
    </recommendedName>
</protein>
<evidence type="ECO:0008006" key="3">
    <source>
        <dbReference type="Google" id="ProtNLM"/>
    </source>
</evidence>
<reference evidence="2" key="1">
    <citation type="journal article" date="2019" name="Int. J. Syst. Evol. Microbiol.">
        <title>The Global Catalogue of Microorganisms (GCM) 10K type strain sequencing project: providing services to taxonomists for standard genome sequencing and annotation.</title>
        <authorList>
            <consortium name="The Broad Institute Genomics Platform"/>
            <consortium name="The Broad Institute Genome Sequencing Center for Infectious Disease"/>
            <person name="Wu L."/>
            <person name="Ma J."/>
        </authorList>
    </citation>
    <scope>NUCLEOTIDE SEQUENCE [LARGE SCALE GENOMIC DNA]</scope>
    <source>
        <strain evidence="2">JCM 18306</strain>
    </source>
</reference>
<accession>A0ABP9TAS2</accession>
<evidence type="ECO:0000313" key="2">
    <source>
        <dbReference type="Proteomes" id="UP001499878"/>
    </source>
</evidence>
<proteinExistence type="predicted"/>
<dbReference type="RefSeq" id="WP_345634130.1">
    <property type="nucleotide sequence ID" value="NZ_BAABJR010000013.1"/>
</dbReference>
<comment type="caution">
    <text evidence="1">The sequence shown here is derived from an EMBL/GenBank/DDBJ whole genome shotgun (WGS) entry which is preliminary data.</text>
</comment>
<dbReference type="PROSITE" id="PS51257">
    <property type="entry name" value="PROKAR_LIPOPROTEIN"/>
    <property type="match status" value="1"/>
</dbReference>
<organism evidence="1 2">
    <name type="scientific">Streptomyces thinghirensis</name>
    <dbReference type="NCBI Taxonomy" id="551547"/>
    <lineage>
        <taxon>Bacteria</taxon>
        <taxon>Bacillati</taxon>
        <taxon>Actinomycetota</taxon>
        <taxon>Actinomycetes</taxon>
        <taxon>Kitasatosporales</taxon>
        <taxon>Streptomycetaceae</taxon>
        <taxon>Streptomyces</taxon>
    </lineage>
</organism>
<dbReference type="EMBL" id="BAABJR010000013">
    <property type="protein sequence ID" value="GAA5212814.1"/>
    <property type="molecule type" value="Genomic_DNA"/>
</dbReference>
<sequence length="305" mass="33732">MRRAYSVVCAVTAVAAAFVTGCTQDTDTRAATTAAQRAEPRELTYTEELRLSDAQQRLIARCMTEEGFTYRVYRPLTVEEHHPVGYVQDDVAWAREHGYGSRIRAKADTARLGNPNIAYRESLSEERRASYDTALGGGSAARELSAEVPEGGTYRKRVGGCVAESEKRLYGDLATWFAADKTASGLQAHAMEAVLKDSRFTAAVERWSQCMRRAGHGHPDPGEAREAVRRQSQRLPEAEAFGAEREVAAADATCARETSLRTVAEEREAHHMDRLRGEYGDALDTVRRIQRDALARAEKIAGRQP</sequence>
<gene>
    <name evidence="1" type="ORF">GCM10023323_50440</name>
</gene>
<dbReference type="Proteomes" id="UP001499878">
    <property type="component" value="Unassembled WGS sequence"/>
</dbReference>
<evidence type="ECO:0000313" key="1">
    <source>
        <dbReference type="EMBL" id="GAA5212814.1"/>
    </source>
</evidence>
<keyword evidence="2" id="KW-1185">Reference proteome</keyword>
<name>A0ABP9TAS2_9ACTN</name>